<name>A0ABX6EZV9_KLUMA</name>
<gene>
    <name evidence="2" type="primary">PET111</name>
    <name evidence="2" type="ORF">FIM1_5109</name>
</gene>
<reference evidence="2 3" key="2">
    <citation type="submission" date="2019-11" db="EMBL/GenBank/DDBJ databases">
        <authorList>
            <person name="Lu H."/>
        </authorList>
    </citation>
    <scope>NUCLEOTIDE SEQUENCE [LARGE SCALE GENOMIC DNA]</scope>
    <source>
        <strain evidence="2 3">FIM1</strain>
    </source>
</reference>
<dbReference type="EMBL" id="CP015060">
    <property type="protein sequence ID" value="QGN17900.1"/>
    <property type="molecule type" value="Genomic_DNA"/>
</dbReference>
<sequence length="778" mass="92107">MSLLGISLKVPRLYNRISIRQGPNICLGCIENIRSFTTRIRVIASEDTVNSSKDVRSQEIAGWIKQSLFEHNPIQKSSQCGSSGNPTKTTNTVDKKQWEKKWKVRFQNGRIQCVNDVIILKKKGLALFTTSQLLVLLTSLSKLQLFYDIDRVYQVYRSELENAETSMNDKQELFELLKIMILTESRLHNYDVVALFFRKYIKQPNLHPTYINMGLKALLENNDFITARQFFEHMLNNQDVFPVTHRTLQILLTYINHSDDLLALKTVFESWLQKGPSLPNKDSISLVHKQFLKFDEENSNKYWRLLLSHPRLQETKYEKSDRYAILELMRKFKNNLAGMEEVNTLLKNISPEEKSYLYWQVLDRYVEQDNYEMLKLTMDQIKDDPEVTVDQHHHASMLKYFAKTGSLGDFINYVKMVRQSSPESLTFNPFLFFQLWECAFQAHPVLRENMEKKMKKLCNHEWYKRTYPWLVKSVESQVFKRTETTSGDDTFSRQNEKRVDTKLLKRLQNILRGRRYRRAKSIILDQARLGIRPNFPFYYTLKKFCVNNGHLPMSNMLDNTLRSTYRIIPVKVSILNLRHNLYRLAYQLRKTNQSIEVVRQSSLKLIDSFVKHHSEKLNFQNYLQLGMLASRYQGRYLCDKMYSKAIQCRDPSDARATYMLYRSLLAYFVRSEEPKKYLSTLRKLNKEPHVILTKYLLNTVKYNIAYFDRKSSDNTDAMLIEFVKLRERYAFIKLEGLDAIKELMTFLKAWLSHESLKQKKLTHRKQLELRKRSKTPSS</sequence>
<evidence type="ECO:0000313" key="2">
    <source>
        <dbReference type="EMBL" id="QGN17900.1"/>
    </source>
</evidence>
<reference evidence="2 3" key="1">
    <citation type="submission" date="2016-03" db="EMBL/GenBank/DDBJ databases">
        <title>How can Kluyveromyces marxianus grow so fast - potential evolutionary course in Saccharomyces Complex revealed by comparative genomics.</title>
        <authorList>
            <person name="Mo W."/>
            <person name="Lu W."/>
            <person name="Yang X."/>
            <person name="Qi J."/>
            <person name="Lv H."/>
        </authorList>
    </citation>
    <scope>NUCLEOTIDE SEQUENCE [LARGE SCALE GENOMIC DNA]</scope>
    <source>
        <strain evidence="2 3">FIM1</strain>
    </source>
</reference>
<feature type="compositionally biased region" description="Polar residues" evidence="1">
    <location>
        <begin position="75"/>
        <end position="92"/>
    </location>
</feature>
<protein>
    <submittedName>
        <fullName evidence="2">Protein PET111</fullName>
    </submittedName>
</protein>
<evidence type="ECO:0000313" key="3">
    <source>
        <dbReference type="Proteomes" id="UP000422736"/>
    </source>
</evidence>
<evidence type="ECO:0000256" key="1">
    <source>
        <dbReference type="SAM" id="MobiDB-lite"/>
    </source>
</evidence>
<dbReference type="Proteomes" id="UP000422736">
    <property type="component" value="Chromosome 8"/>
</dbReference>
<feature type="region of interest" description="Disordered" evidence="1">
    <location>
        <begin position="75"/>
        <end position="94"/>
    </location>
</feature>
<organism evidence="2 3">
    <name type="scientific">Kluyveromyces marxianus</name>
    <name type="common">Yeast</name>
    <name type="synonym">Candida kefyr</name>
    <dbReference type="NCBI Taxonomy" id="4911"/>
    <lineage>
        <taxon>Eukaryota</taxon>
        <taxon>Fungi</taxon>
        <taxon>Dikarya</taxon>
        <taxon>Ascomycota</taxon>
        <taxon>Saccharomycotina</taxon>
        <taxon>Saccharomycetes</taxon>
        <taxon>Saccharomycetales</taxon>
        <taxon>Saccharomycetaceae</taxon>
        <taxon>Kluyveromyces</taxon>
    </lineage>
</organism>
<proteinExistence type="predicted"/>
<keyword evidence="3" id="KW-1185">Reference proteome</keyword>
<accession>A0ABX6EZV9</accession>